<dbReference type="AlphaFoldDB" id="A0A915IHL2"/>
<evidence type="ECO:0000256" key="1">
    <source>
        <dbReference type="ARBA" id="ARBA00022723"/>
    </source>
</evidence>
<evidence type="ECO:0000313" key="3">
    <source>
        <dbReference type="WBParaSite" id="nRc.2.0.1.t13338-RA"/>
    </source>
</evidence>
<protein>
    <submittedName>
        <fullName evidence="3">Uncharacterized protein</fullName>
    </submittedName>
</protein>
<dbReference type="GO" id="GO:0061669">
    <property type="term" value="P:spontaneous neurotransmitter secretion"/>
    <property type="evidence" value="ECO:0007669"/>
    <property type="project" value="TreeGrafter"/>
</dbReference>
<keyword evidence="2" id="KW-1185">Reference proteome</keyword>
<dbReference type="InterPro" id="IPR043566">
    <property type="entry name" value="Rabphilin/DOC2/Noc2"/>
</dbReference>
<dbReference type="WBParaSite" id="nRc.2.0.1.t13338-RA">
    <property type="protein sequence ID" value="nRc.2.0.1.t13338-RA"/>
    <property type="gene ID" value="nRc.2.0.1.g13338"/>
</dbReference>
<reference evidence="3" key="1">
    <citation type="submission" date="2022-11" db="UniProtKB">
        <authorList>
            <consortium name="WormBaseParasite"/>
        </authorList>
    </citation>
    <scope>IDENTIFICATION</scope>
</reference>
<organism evidence="2 3">
    <name type="scientific">Romanomermis culicivorax</name>
    <name type="common">Nematode worm</name>
    <dbReference type="NCBI Taxonomy" id="13658"/>
    <lineage>
        <taxon>Eukaryota</taxon>
        <taxon>Metazoa</taxon>
        <taxon>Ecdysozoa</taxon>
        <taxon>Nematoda</taxon>
        <taxon>Enoplea</taxon>
        <taxon>Dorylaimia</taxon>
        <taxon>Mermithida</taxon>
        <taxon>Mermithoidea</taxon>
        <taxon>Mermithidae</taxon>
        <taxon>Romanomermis</taxon>
    </lineage>
</organism>
<proteinExistence type="predicted"/>
<sequence>MNSSRSLGTYHYRNQDRFTRSYDQRPIDDLDFETDRRDTYLHKNYNTTYNFRPMLKQSGLSGHWDRESRRPYRLPTNLWNREHRNFRKNSDEEERRYEDRDFCDRDRIPKNCRRSSQDSSRRLSPRSQIFEERLVDKLNRMKRVAAGNGVTQCVLCGSEFGLLGARSYAAMCHDCRRLCSSQTGIEILMRV</sequence>
<dbReference type="GO" id="GO:0098850">
    <property type="term" value="C:extrinsic component of synaptic vesicle membrane"/>
    <property type="evidence" value="ECO:0007669"/>
    <property type="project" value="TreeGrafter"/>
</dbReference>
<dbReference type="GO" id="GO:0006887">
    <property type="term" value="P:exocytosis"/>
    <property type="evidence" value="ECO:0007669"/>
    <property type="project" value="TreeGrafter"/>
</dbReference>
<dbReference type="PANTHER" id="PTHR45729">
    <property type="entry name" value="RABPHILIN, ISOFORM A"/>
    <property type="match status" value="1"/>
</dbReference>
<dbReference type="GO" id="GO:0017158">
    <property type="term" value="P:regulation of calcium ion-dependent exocytosis"/>
    <property type="evidence" value="ECO:0007669"/>
    <property type="project" value="TreeGrafter"/>
</dbReference>
<dbReference type="InterPro" id="IPR011011">
    <property type="entry name" value="Znf_FYVE_PHD"/>
</dbReference>
<dbReference type="GO" id="GO:0046872">
    <property type="term" value="F:metal ion binding"/>
    <property type="evidence" value="ECO:0007669"/>
    <property type="project" value="UniProtKB-KW"/>
</dbReference>
<dbReference type="Gene3D" id="3.30.40.10">
    <property type="entry name" value="Zinc/RING finger domain, C3HC4 (zinc finger)"/>
    <property type="match status" value="1"/>
</dbReference>
<dbReference type="Proteomes" id="UP000887565">
    <property type="component" value="Unplaced"/>
</dbReference>
<dbReference type="SUPFAM" id="SSF57903">
    <property type="entry name" value="FYVE/PHD zinc finger"/>
    <property type="match status" value="1"/>
</dbReference>
<name>A0A915IHL2_ROMCU</name>
<evidence type="ECO:0000313" key="2">
    <source>
        <dbReference type="Proteomes" id="UP000887565"/>
    </source>
</evidence>
<dbReference type="PANTHER" id="PTHR45729:SF1">
    <property type="entry name" value="DOUBLE C2-LIKE DOMAIN-CONTAINING PROTEIN ALPHA"/>
    <property type="match status" value="1"/>
</dbReference>
<accession>A0A915IHL2</accession>
<dbReference type="InterPro" id="IPR013083">
    <property type="entry name" value="Znf_RING/FYVE/PHD"/>
</dbReference>
<keyword evidence="1" id="KW-0479">Metal-binding</keyword>